<keyword evidence="10" id="KW-1185">Reference proteome</keyword>
<dbReference type="STRING" id="479435.Kfla_0981"/>
<sequence length="239" mass="25851">MPHPERMTAPGWYDDPWNPAQQRYWDGATWTPQERPRQGPPAYLGQAGAAGYGSDPAVAATPDGVPLAGWWTRAVAKLLDWLIVFVVSLPLSGYFWYRFFVEPDPGTPLFSLVEPWAEYRWVLATSLIQLLVGVVYEYLFLVRTGATPGKMAVGISVRLRDVAGPPPGPAVLKRIGLTSAFSLAGTAPGVVGILGIGSLVDVLWPLRDGKKQALHDKVAATNVVRGKQPQPAAWSANPA</sequence>
<evidence type="ECO:0000256" key="5">
    <source>
        <dbReference type="ARBA" id="ARBA00023136"/>
    </source>
</evidence>
<dbReference type="eggNOG" id="COG1714">
    <property type="taxonomic scope" value="Bacteria"/>
</dbReference>
<dbReference type="EMBL" id="CP001736">
    <property type="protein sequence ID" value="ADB30086.1"/>
    <property type="molecule type" value="Genomic_DNA"/>
</dbReference>
<protein>
    <submittedName>
        <fullName evidence="9">RDD domain containing protein</fullName>
    </submittedName>
</protein>
<feature type="transmembrane region" description="Helical" evidence="6">
    <location>
        <begin position="78"/>
        <end position="99"/>
    </location>
</feature>
<feature type="domain" description="RDD" evidence="7">
    <location>
        <begin position="67"/>
        <end position="219"/>
    </location>
</feature>
<evidence type="ECO:0000256" key="3">
    <source>
        <dbReference type="ARBA" id="ARBA00022692"/>
    </source>
</evidence>
<dbReference type="KEGG" id="kfl:Kfla_0981"/>
<dbReference type="InterPro" id="IPR010432">
    <property type="entry name" value="RDD"/>
</dbReference>
<feature type="domain" description="DUF2510" evidence="8">
    <location>
        <begin position="10"/>
        <end position="42"/>
    </location>
</feature>
<dbReference type="AlphaFoldDB" id="D2Q198"/>
<keyword evidence="4 6" id="KW-1133">Transmembrane helix</keyword>
<reference evidence="9 10" key="2">
    <citation type="journal article" date="2010" name="Stand. Genomic Sci.">
        <title>Complete genome sequence of Kribbella flavida type strain (IFO 14399).</title>
        <authorList>
            <person name="Pukall R."/>
            <person name="Lapidus A."/>
            <person name="Glavina Del Rio T."/>
            <person name="Copeland A."/>
            <person name="Tice H."/>
            <person name="Cheng J.-F."/>
            <person name="Lucas S."/>
            <person name="Chen F."/>
            <person name="Nolan M."/>
            <person name="LaButti K."/>
            <person name="Pati A."/>
            <person name="Ivanova N."/>
            <person name="Mavrommatis K."/>
            <person name="Mikhailova N."/>
            <person name="Pitluck S."/>
            <person name="Bruce D."/>
            <person name="Goodwin L."/>
            <person name="Land M."/>
            <person name="Hauser L."/>
            <person name="Chang Y.-J."/>
            <person name="Jeffries C.D."/>
            <person name="Chen A."/>
            <person name="Palaniappan K."/>
            <person name="Chain P."/>
            <person name="Rohde M."/>
            <person name="Goeker M."/>
            <person name="Bristow J."/>
            <person name="Eisen J.A."/>
            <person name="Markowitz V."/>
            <person name="Hugenholtz P."/>
            <person name="Kyrpides N.C."/>
            <person name="Klenk H.-P."/>
            <person name="Brettin T."/>
        </authorList>
    </citation>
    <scope>NUCLEOTIDE SEQUENCE [LARGE SCALE GENOMIC DNA]</scope>
    <source>
        <strain evidence="10">DSM 17836 / JCM 10339 / NBRC 14399</strain>
    </source>
</reference>
<dbReference type="InterPro" id="IPR051791">
    <property type="entry name" value="Pra-immunoreactive"/>
</dbReference>
<dbReference type="Proteomes" id="UP000007967">
    <property type="component" value="Chromosome"/>
</dbReference>
<evidence type="ECO:0000256" key="1">
    <source>
        <dbReference type="ARBA" id="ARBA00004651"/>
    </source>
</evidence>
<name>D2Q198_KRIFD</name>
<evidence type="ECO:0000313" key="10">
    <source>
        <dbReference type="Proteomes" id="UP000007967"/>
    </source>
</evidence>
<dbReference type="Pfam" id="PF10708">
    <property type="entry name" value="DUF2510"/>
    <property type="match status" value="1"/>
</dbReference>
<evidence type="ECO:0000256" key="4">
    <source>
        <dbReference type="ARBA" id="ARBA00022989"/>
    </source>
</evidence>
<reference evidence="10" key="1">
    <citation type="submission" date="2009-09" db="EMBL/GenBank/DDBJ databases">
        <title>The complete genome of Kribbella flavida DSM 17836.</title>
        <authorList>
            <consortium name="US DOE Joint Genome Institute (JGI-PGF)"/>
            <person name="Lucas S."/>
            <person name="Copeland A."/>
            <person name="Lapidus A."/>
            <person name="Glavina del Rio T."/>
            <person name="Dalin E."/>
            <person name="Tice H."/>
            <person name="Bruce D."/>
            <person name="Goodwin L."/>
            <person name="Pitluck S."/>
            <person name="Kyrpides N."/>
            <person name="Mavromatis K."/>
            <person name="Ivanova N."/>
            <person name="Saunders E."/>
            <person name="Brettin T."/>
            <person name="Detter J.C."/>
            <person name="Han C."/>
            <person name="Larimer F."/>
            <person name="Land M."/>
            <person name="Hauser L."/>
            <person name="Markowitz V."/>
            <person name="Cheng J.-F."/>
            <person name="Hugenholtz P."/>
            <person name="Woyke T."/>
            <person name="Wu D."/>
            <person name="Pukall R."/>
            <person name="Klenk H.-P."/>
            <person name="Eisen J.A."/>
        </authorList>
    </citation>
    <scope>NUCLEOTIDE SEQUENCE [LARGE SCALE GENOMIC DNA]</scope>
    <source>
        <strain evidence="10">DSM 17836 / JCM 10339 / NBRC 14399</strain>
    </source>
</reference>
<evidence type="ECO:0000259" key="7">
    <source>
        <dbReference type="Pfam" id="PF06271"/>
    </source>
</evidence>
<organism evidence="9 10">
    <name type="scientific">Kribbella flavida (strain DSM 17836 / JCM 10339 / NBRC 14399)</name>
    <dbReference type="NCBI Taxonomy" id="479435"/>
    <lineage>
        <taxon>Bacteria</taxon>
        <taxon>Bacillati</taxon>
        <taxon>Actinomycetota</taxon>
        <taxon>Actinomycetes</taxon>
        <taxon>Propionibacteriales</taxon>
        <taxon>Kribbellaceae</taxon>
        <taxon>Kribbella</taxon>
    </lineage>
</organism>
<proteinExistence type="predicted"/>
<dbReference type="GO" id="GO:0005886">
    <property type="term" value="C:plasma membrane"/>
    <property type="evidence" value="ECO:0007669"/>
    <property type="project" value="UniProtKB-SubCell"/>
</dbReference>
<dbReference type="Pfam" id="PF06271">
    <property type="entry name" value="RDD"/>
    <property type="match status" value="1"/>
</dbReference>
<evidence type="ECO:0000259" key="8">
    <source>
        <dbReference type="Pfam" id="PF10708"/>
    </source>
</evidence>
<evidence type="ECO:0000256" key="6">
    <source>
        <dbReference type="SAM" id="Phobius"/>
    </source>
</evidence>
<keyword evidence="3 6" id="KW-0812">Transmembrane</keyword>
<dbReference type="PANTHER" id="PTHR36115">
    <property type="entry name" value="PROLINE-RICH ANTIGEN HOMOLOG-RELATED"/>
    <property type="match status" value="1"/>
</dbReference>
<evidence type="ECO:0000313" key="9">
    <source>
        <dbReference type="EMBL" id="ADB30086.1"/>
    </source>
</evidence>
<dbReference type="InterPro" id="IPR018929">
    <property type="entry name" value="DUF2510"/>
</dbReference>
<keyword evidence="2" id="KW-1003">Cell membrane</keyword>
<comment type="subcellular location">
    <subcellularLocation>
        <location evidence="1">Cell membrane</location>
        <topology evidence="1">Multi-pass membrane protein</topology>
    </subcellularLocation>
</comment>
<keyword evidence="5 6" id="KW-0472">Membrane</keyword>
<feature type="transmembrane region" description="Helical" evidence="6">
    <location>
        <begin position="119"/>
        <end position="141"/>
    </location>
</feature>
<gene>
    <name evidence="9" type="ordered locus">Kfla_0981</name>
</gene>
<evidence type="ECO:0000256" key="2">
    <source>
        <dbReference type="ARBA" id="ARBA00022475"/>
    </source>
</evidence>
<dbReference type="HOGENOM" id="CLU_936316_0_0_11"/>
<accession>D2Q198</accession>